<dbReference type="InterPro" id="IPR050472">
    <property type="entry name" value="Anth_synth/Amidotransfase"/>
</dbReference>
<dbReference type="Pfam" id="PF00117">
    <property type="entry name" value="GATase"/>
    <property type="match status" value="1"/>
</dbReference>
<accession>A0A382F5B0</accession>
<organism evidence="3">
    <name type="scientific">marine metagenome</name>
    <dbReference type="NCBI Taxonomy" id="408172"/>
    <lineage>
        <taxon>unclassified sequences</taxon>
        <taxon>metagenomes</taxon>
        <taxon>ecological metagenomes</taxon>
    </lineage>
</organism>
<protein>
    <recommendedName>
        <fullName evidence="2">Glutamine amidotransferase domain-containing protein</fullName>
    </recommendedName>
</protein>
<dbReference type="PANTHER" id="PTHR43418">
    <property type="entry name" value="MULTIFUNCTIONAL TRYPTOPHAN BIOSYNTHESIS PROTEIN-RELATED"/>
    <property type="match status" value="1"/>
</dbReference>
<dbReference type="CDD" id="cd01743">
    <property type="entry name" value="GATase1_Anthranilate_Synthase"/>
    <property type="match status" value="1"/>
</dbReference>
<dbReference type="FunFam" id="3.40.50.880:FF:000003">
    <property type="entry name" value="Anthranilate synthase component II"/>
    <property type="match status" value="1"/>
</dbReference>
<dbReference type="PRINTS" id="PR00099">
    <property type="entry name" value="CPSGATASE"/>
</dbReference>
<dbReference type="AlphaFoldDB" id="A0A382F5B0"/>
<dbReference type="EMBL" id="UINC01047685">
    <property type="protein sequence ID" value="SVB57257.1"/>
    <property type="molecule type" value="Genomic_DNA"/>
</dbReference>
<dbReference type="GO" id="GO:0004049">
    <property type="term" value="F:anthranilate synthase activity"/>
    <property type="evidence" value="ECO:0007669"/>
    <property type="project" value="TreeGrafter"/>
</dbReference>
<dbReference type="NCBIfam" id="TIGR00566">
    <property type="entry name" value="trpG_papA"/>
    <property type="match status" value="1"/>
</dbReference>
<reference evidence="3" key="1">
    <citation type="submission" date="2018-05" db="EMBL/GenBank/DDBJ databases">
        <authorList>
            <person name="Lanie J.A."/>
            <person name="Ng W.-L."/>
            <person name="Kazmierczak K.M."/>
            <person name="Andrzejewski T.M."/>
            <person name="Davidsen T.M."/>
            <person name="Wayne K.J."/>
            <person name="Tettelin H."/>
            <person name="Glass J.I."/>
            <person name="Rusch D."/>
            <person name="Podicherti R."/>
            <person name="Tsui H.-C.T."/>
            <person name="Winkler M.E."/>
        </authorList>
    </citation>
    <scope>NUCLEOTIDE SEQUENCE</scope>
</reference>
<dbReference type="PANTHER" id="PTHR43418:SF4">
    <property type="entry name" value="MULTIFUNCTIONAL TRYPTOPHAN BIOSYNTHESIS PROTEIN"/>
    <property type="match status" value="1"/>
</dbReference>
<name>A0A382F5B0_9ZZZZ</name>
<evidence type="ECO:0000256" key="1">
    <source>
        <dbReference type="ARBA" id="ARBA00022962"/>
    </source>
</evidence>
<gene>
    <name evidence="3" type="ORF">METZ01_LOCUS210111</name>
</gene>
<dbReference type="SUPFAM" id="SSF52317">
    <property type="entry name" value="Class I glutamine amidotransferase-like"/>
    <property type="match status" value="1"/>
</dbReference>
<dbReference type="GO" id="GO:0005829">
    <property type="term" value="C:cytosol"/>
    <property type="evidence" value="ECO:0007669"/>
    <property type="project" value="TreeGrafter"/>
</dbReference>
<evidence type="ECO:0000259" key="2">
    <source>
        <dbReference type="Pfam" id="PF00117"/>
    </source>
</evidence>
<dbReference type="InterPro" id="IPR017926">
    <property type="entry name" value="GATASE"/>
</dbReference>
<dbReference type="Gene3D" id="3.40.50.880">
    <property type="match status" value="1"/>
</dbReference>
<dbReference type="PRINTS" id="PR00096">
    <property type="entry name" value="GATASE"/>
</dbReference>
<dbReference type="PRINTS" id="PR00097">
    <property type="entry name" value="ANTSNTHASEII"/>
</dbReference>
<dbReference type="InterPro" id="IPR006221">
    <property type="entry name" value="TrpG/PapA_dom"/>
</dbReference>
<keyword evidence="1" id="KW-0315">Glutamine amidotransferase</keyword>
<dbReference type="InterPro" id="IPR029062">
    <property type="entry name" value="Class_I_gatase-like"/>
</dbReference>
<dbReference type="GO" id="GO:0000162">
    <property type="term" value="P:L-tryptophan biosynthetic process"/>
    <property type="evidence" value="ECO:0007669"/>
    <property type="project" value="TreeGrafter"/>
</dbReference>
<feature type="domain" description="Glutamine amidotransferase" evidence="2">
    <location>
        <begin position="3"/>
        <end position="189"/>
    </location>
</feature>
<evidence type="ECO:0000313" key="3">
    <source>
        <dbReference type="EMBL" id="SVB57257.1"/>
    </source>
</evidence>
<dbReference type="PROSITE" id="PS51273">
    <property type="entry name" value="GATASE_TYPE_1"/>
    <property type="match status" value="1"/>
</dbReference>
<sequence length="191" mass="21125">MLLVIDNYDSFTFNLVQYLGELGAEALVFRNDEYSVEEIQALGPTQVVISPGPCTPRQAGISIELFRALDPLIPMLGVCLGHQALGEAFGGRTVRAEEVMHGKTAPVSHTGEGIFRGIPSPFTVARYHSLVTDISQGSDMLIPVAWSETEGEVDEIQAIRHRERPLWGVQFHPESLFSQYGKSLLRNFLEL</sequence>
<proteinExistence type="predicted"/>